<reference evidence="1 2" key="1">
    <citation type="submission" date="2019-05" db="EMBL/GenBank/DDBJ databases">
        <title>Another draft genome of Portunus trituberculatus and its Hox gene families provides insights of decapod evolution.</title>
        <authorList>
            <person name="Jeong J.-H."/>
            <person name="Song I."/>
            <person name="Kim S."/>
            <person name="Choi T."/>
            <person name="Kim D."/>
            <person name="Ryu S."/>
            <person name="Kim W."/>
        </authorList>
    </citation>
    <scope>NUCLEOTIDE SEQUENCE [LARGE SCALE GENOMIC DNA]</scope>
    <source>
        <tissue evidence="1">Muscle</tissue>
    </source>
</reference>
<evidence type="ECO:0000313" key="2">
    <source>
        <dbReference type="Proteomes" id="UP000324222"/>
    </source>
</evidence>
<evidence type="ECO:0000313" key="1">
    <source>
        <dbReference type="EMBL" id="MPC49031.1"/>
    </source>
</evidence>
<proteinExistence type="predicted"/>
<protein>
    <submittedName>
        <fullName evidence="1">Uncharacterized protein</fullName>
    </submittedName>
</protein>
<sequence>MVRDGREQGLRVHSRVLVLVRKCGAAPEEGVGEVVTGADGGMGGKEVDELSQCRWEGCGCVPFHRQEQLYKTLLSQVVSPGVASCRGVSFA</sequence>
<dbReference type="Proteomes" id="UP000324222">
    <property type="component" value="Unassembled WGS sequence"/>
</dbReference>
<gene>
    <name evidence="1" type="ORF">E2C01_042819</name>
</gene>
<keyword evidence="2" id="KW-1185">Reference proteome</keyword>
<dbReference type="EMBL" id="VSRR010008624">
    <property type="protein sequence ID" value="MPC49031.1"/>
    <property type="molecule type" value="Genomic_DNA"/>
</dbReference>
<organism evidence="1 2">
    <name type="scientific">Portunus trituberculatus</name>
    <name type="common">Swimming crab</name>
    <name type="synonym">Neptunus trituberculatus</name>
    <dbReference type="NCBI Taxonomy" id="210409"/>
    <lineage>
        <taxon>Eukaryota</taxon>
        <taxon>Metazoa</taxon>
        <taxon>Ecdysozoa</taxon>
        <taxon>Arthropoda</taxon>
        <taxon>Crustacea</taxon>
        <taxon>Multicrustacea</taxon>
        <taxon>Malacostraca</taxon>
        <taxon>Eumalacostraca</taxon>
        <taxon>Eucarida</taxon>
        <taxon>Decapoda</taxon>
        <taxon>Pleocyemata</taxon>
        <taxon>Brachyura</taxon>
        <taxon>Eubrachyura</taxon>
        <taxon>Portunoidea</taxon>
        <taxon>Portunidae</taxon>
        <taxon>Portuninae</taxon>
        <taxon>Portunus</taxon>
    </lineage>
</organism>
<comment type="caution">
    <text evidence="1">The sequence shown here is derived from an EMBL/GenBank/DDBJ whole genome shotgun (WGS) entry which is preliminary data.</text>
</comment>
<dbReference type="AlphaFoldDB" id="A0A5B7FNK2"/>
<name>A0A5B7FNK2_PORTR</name>
<accession>A0A5B7FNK2</accession>